<feature type="compositionally biased region" description="Polar residues" evidence="1">
    <location>
        <begin position="47"/>
        <end position="57"/>
    </location>
</feature>
<proteinExistence type="predicted"/>
<dbReference type="Proteomes" id="UP000286773">
    <property type="component" value="Unassembled WGS sequence"/>
</dbReference>
<protein>
    <submittedName>
        <fullName evidence="2">Uncharacterized protein</fullName>
    </submittedName>
</protein>
<comment type="caution">
    <text evidence="2">The sequence shown here is derived from an EMBL/GenBank/DDBJ whole genome shotgun (WGS) entry which is preliminary data.</text>
</comment>
<sequence length="96" mass="11433">MSVKNTYRRQHSRFQPETGILPAEMNRANSLDWRFFARKKTLRSFNSEVSETSQNSGAFRMDNHSLSQTNEKSKHQENRCSFYRRTELFLLHVADF</sequence>
<dbReference type="EMBL" id="NGKC01000015">
    <property type="protein sequence ID" value="RSU09925.1"/>
    <property type="molecule type" value="Genomic_DNA"/>
</dbReference>
<keyword evidence="3" id="KW-1185">Reference proteome</keyword>
<dbReference type="AlphaFoldDB" id="A0A430APC7"/>
<evidence type="ECO:0000313" key="3">
    <source>
        <dbReference type="Proteomes" id="UP000286773"/>
    </source>
</evidence>
<name>A0A430APC7_9ENTE</name>
<gene>
    <name evidence="2" type="ORF">CBF27_11540</name>
</gene>
<accession>A0A430APC7</accession>
<feature type="region of interest" description="Disordered" evidence="1">
    <location>
        <begin position="47"/>
        <end position="77"/>
    </location>
</feature>
<evidence type="ECO:0000313" key="2">
    <source>
        <dbReference type="EMBL" id="RSU09925.1"/>
    </source>
</evidence>
<reference evidence="2 3" key="1">
    <citation type="submission" date="2017-05" db="EMBL/GenBank/DDBJ databases">
        <title>Vagococcus spp. assemblies.</title>
        <authorList>
            <person name="Gulvik C.A."/>
        </authorList>
    </citation>
    <scope>NUCLEOTIDE SEQUENCE [LARGE SCALE GENOMIC DNA]</scope>
    <source>
        <strain evidence="2 3">LMG 24798</strain>
    </source>
</reference>
<organism evidence="2 3">
    <name type="scientific">Vagococcus acidifermentans</name>
    <dbReference type="NCBI Taxonomy" id="564710"/>
    <lineage>
        <taxon>Bacteria</taxon>
        <taxon>Bacillati</taxon>
        <taxon>Bacillota</taxon>
        <taxon>Bacilli</taxon>
        <taxon>Lactobacillales</taxon>
        <taxon>Enterococcaceae</taxon>
        <taxon>Vagococcus</taxon>
    </lineage>
</organism>
<evidence type="ECO:0000256" key="1">
    <source>
        <dbReference type="SAM" id="MobiDB-lite"/>
    </source>
</evidence>